<dbReference type="Gene3D" id="3.30.390.50">
    <property type="entry name" value="CO dehydrogenase flavoprotein, C-terminal domain"/>
    <property type="match status" value="1"/>
</dbReference>
<accession>A0A655AQM3</accession>
<reference evidence="3 4" key="1">
    <citation type="submission" date="2015-03" db="EMBL/GenBank/DDBJ databases">
        <authorList>
            <consortium name="Pathogen Informatics"/>
        </authorList>
    </citation>
    <scope>NUCLEOTIDE SEQUENCE [LARGE SCALE GENOMIC DNA]</scope>
    <source>
        <strain evidence="2 4">Bir 185</strain>
        <strain evidence="1 3">G09901357</strain>
    </source>
</reference>
<dbReference type="InterPro" id="IPR036683">
    <property type="entry name" value="CO_DH_flav_C_dom_sf"/>
</dbReference>
<sequence length="39" mass="4108">MTDVRGTAEYKRHLAGELTVRTLRTAAGRVLGAPAAPEA</sequence>
<dbReference type="Proteomes" id="UP000048289">
    <property type="component" value="Unassembled WGS sequence"/>
</dbReference>
<evidence type="ECO:0000313" key="2">
    <source>
        <dbReference type="EMBL" id="CKT57831.1"/>
    </source>
</evidence>
<gene>
    <name evidence="1" type="ORF">ERS007681_01484</name>
    <name evidence="2" type="ORF">ERS027659_04600</name>
</gene>
<dbReference type="AlphaFoldDB" id="A0A655AQM3"/>
<proteinExistence type="predicted"/>
<dbReference type="EMBL" id="CNFT01001742">
    <property type="protein sequence ID" value="CKT57831.1"/>
    <property type="molecule type" value="Genomic_DNA"/>
</dbReference>
<protein>
    <submittedName>
        <fullName evidence="2">Carbon monoxide dehydrogenase</fullName>
    </submittedName>
</protein>
<organism evidence="2 4">
    <name type="scientific">Mycobacterium tuberculosis</name>
    <dbReference type="NCBI Taxonomy" id="1773"/>
    <lineage>
        <taxon>Bacteria</taxon>
        <taxon>Bacillati</taxon>
        <taxon>Actinomycetota</taxon>
        <taxon>Actinomycetes</taxon>
        <taxon>Mycobacteriales</taxon>
        <taxon>Mycobacteriaceae</taxon>
        <taxon>Mycobacterium</taxon>
        <taxon>Mycobacterium tuberculosis complex</taxon>
    </lineage>
</organism>
<evidence type="ECO:0000313" key="3">
    <source>
        <dbReference type="Proteomes" id="UP000048289"/>
    </source>
</evidence>
<dbReference type="EMBL" id="CFOE01000151">
    <property type="protein sequence ID" value="CFE39112.1"/>
    <property type="molecule type" value="Genomic_DNA"/>
</dbReference>
<dbReference type="SUPFAM" id="SSF55447">
    <property type="entry name" value="CO dehydrogenase flavoprotein C-terminal domain-like"/>
    <property type="match status" value="1"/>
</dbReference>
<evidence type="ECO:0000313" key="1">
    <source>
        <dbReference type="EMBL" id="CFE39112.1"/>
    </source>
</evidence>
<name>A0A655AQM3_MYCTX</name>
<evidence type="ECO:0000313" key="4">
    <source>
        <dbReference type="Proteomes" id="UP000050164"/>
    </source>
</evidence>
<dbReference type="Proteomes" id="UP000050164">
    <property type="component" value="Unassembled WGS sequence"/>
</dbReference>